<comment type="caution">
    <text evidence="2">The sequence shown here is derived from an EMBL/GenBank/DDBJ whole genome shotgun (WGS) entry which is preliminary data.</text>
</comment>
<organism evidence="2 3">
    <name type="scientific">Minwuia thermotolerans</name>
    <dbReference type="NCBI Taxonomy" id="2056226"/>
    <lineage>
        <taxon>Bacteria</taxon>
        <taxon>Pseudomonadati</taxon>
        <taxon>Pseudomonadota</taxon>
        <taxon>Alphaproteobacteria</taxon>
        <taxon>Minwuiales</taxon>
        <taxon>Minwuiaceae</taxon>
        <taxon>Minwuia</taxon>
    </lineage>
</organism>
<dbReference type="PANTHER" id="PTHR43240">
    <property type="entry name" value="1,4-DIHYDROXY-2-NAPHTHOYL-COA THIOESTERASE 1"/>
    <property type="match status" value="1"/>
</dbReference>
<accession>A0A2M9FYL7</accession>
<sequence>MSIADAVARARETGEYQDVLESIPYMAFLGLRVDHDENGPIVRMPGSDHIIGNPVLPAIHGGVVGAFLESAAIIHLIWAHESRQVPKIINLTVEYLRSARVVETFAQATITKHGRRIANVRIEAWQADRAKPVAAAHAHFLLPAEED</sequence>
<gene>
    <name evidence="2" type="ORF">CVT23_16360</name>
</gene>
<dbReference type="SUPFAM" id="SSF54637">
    <property type="entry name" value="Thioesterase/thiol ester dehydrase-isomerase"/>
    <property type="match status" value="1"/>
</dbReference>
<dbReference type="AlphaFoldDB" id="A0A2M9FYL7"/>
<dbReference type="PANTHER" id="PTHR43240:SF3">
    <property type="entry name" value="THIOESTERASE DOMAIN-CONTAINING PROTEIN"/>
    <property type="match status" value="1"/>
</dbReference>
<dbReference type="Gene3D" id="3.10.129.10">
    <property type="entry name" value="Hotdog Thioesterase"/>
    <property type="match status" value="1"/>
</dbReference>
<dbReference type="CDD" id="cd03443">
    <property type="entry name" value="PaaI_thioesterase"/>
    <property type="match status" value="1"/>
</dbReference>
<dbReference type="OrthoDB" id="9813158at2"/>
<dbReference type="EMBL" id="PHIG01000043">
    <property type="protein sequence ID" value="PJK28529.1"/>
    <property type="molecule type" value="Genomic_DNA"/>
</dbReference>
<dbReference type="InterPro" id="IPR029069">
    <property type="entry name" value="HotDog_dom_sf"/>
</dbReference>
<dbReference type="Proteomes" id="UP000229498">
    <property type="component" value="Unassembled WGS sequence"/>
</dbReference>
<protein>
    <submittedName>
        <fullName evidence="2">Thioesterase</fullName>
    </submittedName>
</protein>
<dbReference type="GO" id="GO:0016790">
    <property type="term" value="F:thiolester hydrolase activity"/>
    <property type="evidence" value="ECO:0007669"/>
    <property type="project" value="UniProtKB-ARBA"/>
</dbReference>
<proteinExistence type="predicted"/>
<name>A0A2M9FYL7_9PROT</name>
<feature type="domain" description="Thioesterase" evidence="1">
    <location>
        <begin position="59"/>
        <end position="131"/>
    </location>
</feature>
<dbReference type="Pfam" id="PF03061">
    <property type="entry name" value="4HBT"/>
    <property type="match status" value="1"/>
</dbReference>
<evidence type="ECO:0000259" key="1">
    <source>
        <dbReference type="Pfam" id="PF03061"/>
    </source>
</evidence>
<keyword evidence="3" id="KW-1185">Reference proteome</keyword>
<dbReference type="RefSeq" id="WP_109796008.1">
    <property type="nucleotide sequence ID" value="NZ_PHIG01000043.1"/>
</dbReference>
<dbReference type="InterPro" id="IPR006683">
    <property type="entry name" value="Thioestr_dom"/>
</dbReference>
<evidence type="ECO:0000313" key="2">
    <source>
        <dbReference type="EMBL" id="PJK28529.1"/>
    </source>
</evidence>
<reference evidence="2 3" key="1">
    <citation type="submission" date="2017-11" db="EMBL/GenBank/DDBJ databases">
        <title>Draft genome sequence of Rhizobiales bacterium SY3-13.</title>
        <authorList>
            <person name="Sun C."/>
        </authorList>
    </citation>
    <scope>NUCLEOTIDE SEQUENCE [LARGE SCALE GENOMIC DNA]</scope>
    <source>
        <strain evidence="2 3">SY3-13</strain>
    </source>
</reference>
<evidence type="ECO:0000313" key="3">
    <source>
        <dbReference type="Proteomes" id="UP000229498"/>
    </source>
</evidence>